<protein>
    <submittedName>
        <fullName evidence="1">Uncharacterized protein</fullName>
    </submittedName>
</protein>
<accession>A0A8S9K411</accession>
<sequence length="89" mass="9666">MESRRVSSEVGVERVGFMPSAVRLTTEQLYAVDLGIASLSLLRDPDGPWCGGPSREFLSLGGSSDLKIGGFCLRTAETRSRVLQVIHWG</sequence>
<dbReference type="AlphaFoldDB" id="A0A8S9K411"/>
<organism evidence="1">
    <name type="scientific">Brassica cretica</name>
    <name type="common">Mustard</name>
    <dbReference type="NCBI Taxonomy" id="69181"/>
    <lineage>
        <taxon>Eukaryota</taxon>
        <taxon>Viridiplantae</taxon>
        <taxon>Streptophyta</taxon>
        <taxon>Embryophyta</taxon>
        <taxon>Tracheophyta</taxon>
        <taxon>Spermatophyta</taxon>
        <taxon>Magnoliopsida</taxon>
        <taxon>eudicotyledons</taxon>
        <taxon>Gunneridae</taxon>
        <taxon>Pentapetalae</taxon>
        <taxon>rosids</taxon>
        <taxon>malvids</taxon>
        <taxon>Brassicales</taxon>
        <taxon>Brassicaceae</taxon>
        <taxon>Brassiceae</taxon>
        <taxon>Brassica</taxon>
    </lineage>
</organism>
<gene>
    <name evidence="1" type="ORF">F2Q70_00038411</name>
</gene>
<name>A0A8S9K411_BRACR</name>
<proteinExistence type="predicted"/>
<evidence type="ECO:0000313" key="1">
    <source>
        <dbReference type="EMBL" id="KAF2588952.1"/>
    </source>
</evidence>
<dbReference type="EMBL" id="QGKY02000190">
    <property type="protein sequence ID" value="KAF2588952.1"/>
    <property type="molecule type" value="Genomic_DNA"/>
</dbReference>
<reference evidence="1" key="1">
    <citation type="submission" date="2019-12" db="EMBL/GenBank/DDBJ databases">
        <title>Genome sequencing and annotation of Brassica cretica.</title>
        <authorList>
            <person name="Studholme D.J."/>
            <person name="Sarris P.F."/>
        </authorList>
    </citation>
    <scope>NUCLEOTIDE SEQUENCE</scope>
    <source>
        <strain evidence="1">PFS-102/07</strain>
        <tissue evidence="1">Leaf</tissue>
    </source>
</reference>
<comment type="caution">
    <text evidence="1">The sequence shown here is derived from an EMBL/GenBank/DDBJ whole genome shotgun (WGS) entry which is preliminary data.</text>
</comment>